<evidence type="ECO:0000313" key="2">
    <source>
        <dbReference type="Proteomes" id="UP000255295"/>
    </source>
</evidence>
<reference evidence="1 2" key="1">
    <citation type="submission" date="2018-06" db="EMBL/GenBank/DDBJ databases">
        <authorList>
            <consortium name="Pathogen Informatics"/>
            <person name="Doyle S."/>
        </authorList>
    </citation>
    <scope>NUCLEOTIDE SEQUENCE [LARGE SCALE GENOMIC DNA]</scope>
    <source>
        <strain evidence="1 2">NCTC10338</strain>
    </source>
</reference>
<dbReference type="AlphaFoldDB" id="A0AAJ4ZSB7"/>
<proteinExistence type="predicted"/>
<comment type="caution">
    <text evidence="1">The sequence shown here is derived from an EMBL/GenBank/DDBJ whole genome shotgun (WGS) entry which is preliminary data.</text>
</comment>
<evidence type="ECO:0000313" key="1">
    <source>
        <dbReference type="EMBL" id="SUV15357.1"/>
    </source>
</evidence>
<gene>
    <name evidence="1" type="ORF">NCTC10338_00421</name>
</gene>
<dbReference type="EMBL" id="UFSZ01000001">
    <property type="protein sequence ID" value="SUV15357.1"/>
    <property type="molecule type" value="Genomic_DNA"/>
</dbReference>
<organism evidence="1 2">
    <name type="scientific">Lysinibacillus sphaericus</name>
    <name type="common">Bacillus sphaericus</name>
    <dbReference type="NCBI Taxonomy" id="1421"/>
    <lineage>
        <taxon>Bacteria</taxon>
        <taxon>Bacillati</taxon>
        <taxon>Bacillota</taxon>
        <taxon>Bacilli</taxon>
        <taxon>Bacillales</taxon>
        <taxon>Bacillaceae</taxon>
        <taxon>Lysinibacillus</taxon>
    </lineage>
</organism>
<accession>A0AAJ4ZSB7</accession>
<protein>
    <submittedName>
        <fullName evidence="1">Uncharacterized protein</fullName>
    </submittedName>
</protein>
<dbReference type="Proteomes" id="UP000255295">
    <property type="component" value="Unassembled WGS sequence"/>
</dbReference>
<sequence length="33" mass="3755">MSQCPACDQYTLEITHTEDDIEIRCTNCGYDAD</sequence>
<name>A0AAJ4ZSB7_LYSSH</name>